<feature type="transmembrane region" description="Helical" evidence="9">
    <location>
        <begin position="87"/>
        <end position="109"/>
    </location>
</feature>
<dbReference type="RefSeq" id="WP_121164569.1">
    <property type="nucleotide sequence ID" value="NZ_RAPE01000001.1"/>
</dbReference>
<dbReference type="Proteomes" id="UP000281128">
    <property type="component" value="Unassembled WGS sequence"/>
</dbReference>
<keyword evidence="7 9" id="KW-1133">Transmembrane helix</keyword>
<dbReference type="CDD" id="cd06261">
    <property type="entry name" value="TM_PBP2"/>
    <property type="match status" value="1"/>
</dbReference>
<evidence type="ECO:0000256" key="3">
    <source>
        <dbReference type="ARBA" id="ARBA00022448"/>
    </source>
</evidence>
<dbReference type="Pfam" id="PF00528">
    <property type="entry name" value="BPD_transp_1"/>
    <property type="match status" value="1"/>
</dbReference>
<comment type="caution">
    <text evidence="11">The sequence shown here is derived from an EMBL/GenBank/DDBJ whole genome shotgun (WGS) entry which is preliminary data.</text>
</comment>
<feature type="transmembrane region" description="Helical" evidence="9">
    <location>
        <begin position="52"/>
        <end position="75"/>
    </location>
</feature>
<comment type="subcellular location">
    <subcellularLocation>
        <location evidence="1">Cell inner membrane</location>
        <topology evidence="1">Multi-pass membrane protein</topology>
    </subcellularLocation>
    <subcellularLocation>
        <location evidence="9">Cell membrane</location>
        <topology evidence="9">Multi-pass membrane protein</topology>
    </subcellularLocation>
</comment>
<evidence type="ECO:0000256" key="6">
    <source>
        <dbReference type="ARBA" id="ARBA00022692"/>
    </source>
</evidence>
<dbReference type="EMBL" id="RAPE01000001">
    <property type="protein sequence ID" value="RKF17000.1"/>
    <property type="molecule type" value="Genomic_DNA"/>
</dbReference>
<dbReference type="GO" id="GO:0006865">
    <property type="term" value="P:amino acid transport"/>
    <property type="evidence" value="ECO:0007669"/>
    <property type="project" value="TreeGrafter"/>
</dbReference>
<dbReference type="NCBIfam" id="TIGR01726">
    <property type="entry name" value="HEQRo_perm_3TM"/>
    <property type="match status" value="1"/>
</dbReference>
<protein>
    <submittedName>
        <fullName evidence="11">ABC transporter permease subunit</fullName>
    </submittedName>
</protein>
<dbReference type="GO" id="GO:0022857">
    <property type="term" value="F:transmembrane transporter activity"/>
    <property type="evidence" value="ECO:0007669"/>
    <property type="project" value="InterPro"/>
</dbReference>
<dbReference type="InterPro" id="IPR000515">
    <property type="entry name" value="MetI-like"/>
</dbReference>
<dbReference type="InterPro" id="IPR043429">
    <property type="entry name" value="ArtM/GltK/GlnP/TcyL/YhdX-like"/>
</dbReference>
<dbReference type="PANTHER" id="PTHR30614">
    <property type="entry name" value="MEMBRANE COMPONENT OF AMINO ACID ABC TRANSPORTER"/>
    <property type="match status" value="1"/>
</dbReference>
<evidence type="ECO:0000259" key="10">
    <source>
        <dbReference type="PROSITE" id="PS50928"/>
    </source>
</evidence>
<name>A0A3A8B0I7_9RHOB</name>
<evidence type="ECO:0000256" key="5">
    <source>
        <dbReference type="ARBA" id="ARBA00022519"/>
    </source>
</evidence>
<dbReference type="OrthoDB" id="9814550at2"/>
<dbReference type="Gene3D" id="1.10.3720.10">
    <property type="entry name" value="MetI-like"/>
    <property type="match status" value="1"/>
</dbReference>
<comment type="similarity">
    <text evidence="2">Belongs to the binding-protein-dependent transport system permease family. HisMQ subfamily.</text>
</comment>
<keyword evidence="5" id="KW-0997">Cell inner membrane</keyword>
<keyword evidence="4" id="KW-1003">Cell membrane</keyword>
<sequence length="224" mass="25261">MLDLWLNYRGLWLEGLVTTASLTGLAIVFGFFLALPIGVLRAKSTGLGGWLALGYVNVFRGMPLLVQLFLVYYGLGQFNSELRAIGLWWIFRDAWYCGLLALTLNTAAYQAEIIRGSLQTIPASVYETNAALNLTRWTAFRRVLLPIAFAKALPAIGNEFILLLKATSLVAIITVFDLMGQARYIFSETLDLRVYYIAAVHYLLLVLAIEWALRRIERRFAWMA</sequence>
<feature type="transmembrane region" description="Helical" evidence="9">
    <location>
        <begin position="194"/>
        <end position="213"/>
    </location>
</feature>
<feature type="transmembrane region" description="Helical" evidence="9">
    <location>
        <begin position="20"/>
        <end position="40"/>
    </location>
</feature>
<dbReference type="GO" id="GO:0043190">
    <property type="term" value="C:ATP-binding cassette (ABC) transporter complex"/>
    <property type="evidence" value="ECO:0007669"/>
    <property type="project" value="InterPro"/>
</dbReference>
<dbReference type="PANTHER" id="PTHR30614:SF10">
    <property type="entry name" value="ARGININE ABC TRANSPORTER PERMEASE PROTEIN ARTM"/>
    <property type="match status" value="1"/>
</dbReference>
<accession>A0A3A8B0I7</accession>
<gene>
    <name evidence="11" type="ORF">D6850_05615</name>
</gene>
<evidence type="ECO:0000256" key="9">
    <source>
        <dbReference type="RuleBase" id="RU363032"/>
    </source>
</evidence>
<feature type="transmembrane region" description="Helical" evidence="9">
    <location>
        <begin position="160"/>
        <end position="182"/>
    </location>
</feature>
<dbReference type="InterPro" id="IPR035906">
    <property type="entry name" value="MetI-like_sf"/>
</dbReference>
<keyword evidence="6 9" id="KW-0812">Transmembrane</keyword>
<feature type="domain" description="ABC transmembrane type-1" evidence="10">
    <location>
        <begin position="16"/>
        <end position="213"/>
    </location>
</feature>
<reference evidence="11 12" key="1">
    <citation type="submission" date="2018-09" db="EMBL/GenBank/DDBJ databases">
        <title>Roseovarius spongiae sp. nov., isolated from a marine sponge.</title>
        <authorList>
            <person name="Zhuang L."/>
            <person name="Luo L."/>
        </authorList>
    </citation>
    <scope>NUCLEOTIDE SEQUENCE [LARGE SCALE GENOMIC DNA]</scope>
    <source>
        <strain evidence="11 12">HN-E21</strain>
    </source>
</reference>
<dbReference type="PROSITE" id="PS50928">
    <property type="entry name" value="ABC_TM1"/>
    <property type="match status" value="1"/>
</dbReference>
<evidence type="ECO:0000256" key="8">
    <source>
        <dbReference type="ARBA" id="ARBA00023136"/>
    </source>
</evidence>
<keyword evidence="8 9" id="KW-0472">Membrane</keyword>
<dbReference type="AlphaFoldDB" id="A0A3A8B0I7"/>
<evidence type="ECO:0000313" key="12">
    <source>
        <dbReference type="Proteomes" id="UP000281128"/>
    </source>
</evidence>
<evidence type="ECO:0000256" key="4">
    <source>
        <dbReference type="ARBA" id="ARBA00022475"/>
    </source>
</evidence>
<proteinExistence type="inferred from homology"/>
<dbReference type="SUPFAM" id="SSF161098">
    <property type="entry name" value="MetI-like"/>
    <property type="match status" value="1"/>
</dbReference>
<evidence type="ECO:0000256" key="1">
    <source>
        <dbReference type="ARBA" id="ARBA00004429"/>
    </source>
</evidence>
<dbReference type="InterPro" id="IPR010065">
    <property type="entry name" value="AA_ABC_transptr_permease_3TM"/>
</dbReference>
<evidence type="ECO:0000313" key="11">
    <source>
        <dbReference type="EMBL" id="RKF17000.1"/>
    </source>
</evidence>
<organism evidence="11 12">
    <name type="scientific">Roseovarius spongiae</name>
    <dbReference type="NCBI Taxonomy" id="2320272"/>
    <lineage>
        <taxon>Bacteria</taxon>
        <taxon>Pseudomonadati</taxon>
        <taxon>Pseudomonadota</taxon>
        <taxon>Alphaproteobacteria</taxon>
        <taxon>Rhodobacterales</taxon>
        <taxon>Roseobacteraceae</taxon>
        <taxon>Roseovarius</taxon>
    </lineage>
</organism>
<keyword evidence="12" id="KW-1185">Reference proteome</keyword>
<keyword evidence="3 9" id="KW-0813">Transport</keyword>
<evidence type="ECO:0000256" key="2">
    <source>
        <dbReference type="ARBA" id="ARBA00010072"/>
    </source>
</evidence>
<evidence type="ECO:0000256" key="7">
    <source>
        <dbReference type="ARBA" id="ARBA00022989"/>
    </source>
</evidence>